<dbReference type="Pfam" id="PF13405">
    <property type="entry name" value="EF-hand_6"/>
    <property type="match status" value="1"/>
</dbReference>
<dbReference type="InterPro" id="IPR002048">
    <property type="entry name" value="EF_hand_dom"/>
</dbReference>
<dbReference type="AlphaFoldDB" id="A0ABD2YZ38"/>
<keyword evidence="1" id="KW-0106">Calcium</keyword>
<dbReference type="EMBL" id="JBJUIK010000012">
    <property type="protein sequence ID" value="KAL3511112.1"/>
    <property type="molecule type" value="Genomic_DNA"/>
</dbReference>
<evidence type="ECO:0000256" key="1">
    <source>
        <dbReference type="ARBA" id="ARBA00022837"/>
    </source>
</evidence>
<evidence type="ECO:0000259" key="2">
    <source>
        <dbReference type="PROSITE" id="PS50222"/>
    </source>
</evidence>
<evidence type="ECO:0000313" key="3">
    <source>
        <dbReference type="EMBL" id="KAL3511112.1"/>
    </source>
</evidence>
<evidence type="ECO:0000313" key="4">
    <source>
        <dbReference type="Proteomes" id="UP001630127"/>
    </source>
</evidence>
<dbReference type="PROSITE" id="PS00018">
    <property type="entry name" value="EF_HAND_1"/>
    <property type="match status" value="1"/>
</dbReference>
<dbReference type="InterPro" id="IPR011992">
    <property type="entry name" value="EF-hand-dom_pair"/>
</dbReference>
<reference evidence="3 4" key="1">
    <citation type="submission" date="2024-11" db="EMBL/GenBank/DDBJ databases">
        <title>A near-complete genome assembly of Cinchona calisaya.</title>
        <authorList>
            <person name="Lian D.C."/>
            <person name="Zhao X.W."/>
            <person name="Wei L."/>
        </authorList>
    </citation>
    <scope>NUCLEOTIDE SEQUENCE [LARGE SCALE GENOMIC DNA]</scope>
    <source>
        <tissue evidence="3">Nenye</tissue>
    </source>
</reference>
<feature type="domain" description="EF-hand" evidence="2">
    <location>
        <begin position="68"/>
        <end position="103"/>
    </location>
</feature>
<accession>A0ABD2YZ38</accession>
<dbReference type="InterPro" id="IPR018247">
    <property type="entry name" value="EF_Hand_1_Ca_BS"/>
</dbReference>
<dbReference type="Gene3D" id="1.10.238.10">
    <property type="entry name" value="EF-hand"/>
    <property type="match status" value="1"/>
</dbReference>
<organism evidence="3 4">
    <name type="scientific">Cinchona calisaya</name>
    <dbReference type="NCBI Taxonomy" id="153742"/>
    <lineage>
        <taxon>Eukaryota</taxon>
        <taxon>Viridiplantae</taxon>
        <taxon>Streptophyta</taxon>
        <taxon>Embryophyta</taxon>
        <taxon>Tracheophyta</taxon>
        <taxon>Spermatophyta</taxon>
        <taxon>Magnoliopsida</taxon>
        <taxon>eudicotyledons</taxon>
        <taxon>Gunneridae</taxon>
        <taxon>Pentapetalae</taxon>
        <taxon>asterids</taxon>
        <taxon>lamiids</taxon>
        <taxon>Gentianales</taxon>
        <taxon>Rubiaceae</taxon>
        <taxon>Cinchonoideae</taxon>
        <taxon>Cinchoneae</taxon>
        <taxon>Cinchona</taxon>
    </lineage>
</organism>
<dbReference type="PROSITE" id="PS50222">
    <property type="entry name" value="EF_HAND_2"/>
    <property type="match status" value="1"/>
</dbReference>
<dbReference type="SUPFAM" id="SSF47473">
    <property type="entry name" value="EF-hand"/>
    <property type="match status" value="1"/>
</dbReference>
<sequence>MTNAMNKNTKIAIEECPLEERIDGEICINELKMVMSRLGIASDYDDDVENDHKIGVNEFSAILLDEEPSLLEIEQVFQVFDENKDGCIDATEVERVLLGLCLIKEGSDL</sequence>
<dbReference type="Proteomes" id="UP001630127">
    <property type="component" value="Unassembled WGS sequence"/>
</dbReference>
<name>A0ABD2YZ38_9GENT</name>
<comment type="caution">
    <text evidence="3">The sequence shown here is derived from an EMBL/GenBank/DDBJ whole genome shotgun (WGS) entry which is preliminary data.</text>
</comment>
<keyword evidence="4" id="KW-1185">Reference proteome</keyword>
<proteinExistence type="predicted"/>
<gene>
    <name evidence="3" type="ORF">ACH5RR_030513</name>
</gene>
<protein>
    <recommendedName>
        <fullName evidence="2">EF-hand domain-containing protein</fullName>
    </recommendedName>
</protein>